<accession>A0ABR1YVR6</accession>
<protein>
    <submittedName>
        <fullName evidence="1">Uncharacterized protein</fullName>
    </submittedName>
</protein>
<dbReference type="EMBL" id="JBBWRZ010000003">
    <property type="protein sequence ID" value="KAK8239976.1"/>
    <property type="molecule type" value="Genomic_DNA"/>
</dbReference>
<proteinExistence type="predicted"/>
<name>A0ABR1YVR6_9PEZI</name>
<sequence length="144" mass="16917">MAGAFRLRAAENAGKKREKSCKLTVEDALIDESLTQAGERWRTAKERHEILQTAAVELDGIDAPEQRFFCPQKKKDLSERKNHPSTSIEWRERCERLFDLAIELAFTHLRLRWDYRVWSLELIRAQTDRWKTGDVAWVRFTTIG</sequence>
<gene>
    <name evidence="1" type="ORF">HDK90DRAFT_463626</name>
</gene>
<dbReference type="Proteomes" id="UP001492380">
    <property type="component" value="Unassembled WGS sequence"/>
</dbReference>
<reference evidence="1 2" key="1">
    <citation type="submission" date="2024-04" db="EMBL/GenBank/DDBJ databases">
        <title>Phyllosticta paracitricarpa is synonymous to the EU quarantine fungus P. citricarpa based on phylogenomic analyses.</title>
        <authorList>
            <consortium name="Lawrence Berkeley National Laboratory"/>
            <person name="Van Ingen-Buijs V.A."/>
            <person name="Van Westerhoven A.C."/>
            <person name="Haridas S."/>
            <person name="Skiadas P."/>
            <person name="Martin F."/>
            <person name="Groenewald J.Z."/>
            <person name="Crous P.W."/>
            <person name="Seidl M.F."/>
        </authorList>
    </citation>
    <scope>NUCLEOTIDE SEQUENCE [LARGE SCALE GENOMIC DNA]</scope>
    <source>
        <strain evidence="1 2">CBS 123374</strain>
    </source>
</reference>
<comment type="caution">
    <text evidence="1">The sequence shown here is derived from an EMBL/GenBank/DDBJ whole genome shotgun (WGS) entry which is preliminary data.</text>
</comment>
<evidence type="ECO:0000313" key="2">
    <source>
        <dbReference type="Proteomes" id="UP001492380"/>
    </source>
</evidence>
<keyword evidence="2" id="KW-1185">Reference proteome</keyword>
<organism evidence="1 2">
    <name type="scientific">Phyllosticta capitalensis</name>
    <dbReference type="NCBI Taxonomy" id="121624"/>
    <lineage>
        <taxon>Eukaryota</taxon>
        <taxon>Fungi</taxon>
        <taxon>Dikarya</taxon>
        <taxon>Ascomycota</taxon>
        <taxon>Pezizomycotina</taxon>
        <taxon>Dothideomycetes</taxon>
        <taxon>Dothideomycetes incertae sedis</taxon>
        <taxon>Botryosphaeriales</taxon>
        <taxon>Phyllostictaceae</taxon>
        <taxon>Phyllosticta</taxon>
    </lineage>
</organism>
<evidence type="ECO:0000313" key="1">
    <source>
        <dbReference type="EMBL" id="KAK8239976.1"/>
    </source>
</evidence>